<organism evidence="8 9">
    <name type="scientific">Nocardiopsis exhalans</name>
    <dbReference type="NCBI Taxonomy" id="163604"/>
    <lineage>
        <taxon>Bacteria</taxon>
        <taxon>Bacillati</taxon>
        <taxon>Actinomycetota</taxon>
        <taxon>Actinomycetes</taxon>
        <taxon>Streptosporangiales</taxon>
        <taxon>Nocardiopsidaceae</taxon>
        <taxon>Nocardiopsis</taxon>
    </lineage>
</organism>
<evidence type="ECO:0000256" key="3">
    <source>
        <dbReference type="ARBA" id="ARBA00022806"/>
    </source>
</evidence>
<dbReference type="PROSITE" id="PS51198">
    <property type="entry name" value="UVRD_HELICASE_ATP_BIND"/>
    <property type="match status" value="1"/>
</dbReference>
<evidence type="ECO:0000313" key="8">
    <source>
        <dbReference type="EMBL" id="USY17909.1"/>
    </source>
</evidence>
<evidence type="ECO:0000259" key="7">
    <source>
        <dbReference type="PROSITE" id="PS51198"/>
    </source>
</evidence>
<dbReference type="PANTHER" id="PTHR11070:SF2">
    <property type="entry name" value="ATP-DEPENDENT DNA HELICASE SRS2"/>
    <property type="match status" value="1"/>
</dbReference>
<dbReference type="PANTHER" id="PTHR11070">
    <property type="entry name" value="UVRD / RECB / PCRA DNA HELICASE FAMILY MEMBER"/>
    <property type="match status" value="1"/>
</dbReference>
<keyword evidence="4 6" id="KW-0067">ATP-binding</keyword>
<proteinExistence type="predicted"/>
<dbReference type="Proteomes" id="UP001055940">
    <property type="component" value="Chromosome"/>
</dbReference>
<dbReference type="InterPro" id="IPR027785">
    <property type="entry name" value="UvrD-like_helicase_C"/>
</dbReference>
<dbReference type="Gene3D" id="3.40.50.300">
    <property type="entry name" value="P-loop containing nucleotide triphosphate hydrolases"/>
    <property type="match status" value="3"/>
</dbReference>
<feature type="domain" description="UvrD-like helicase ATP-binding" evidence="7">
    <location>
        <begin position="321"/>
        <end position="569"/>
    </location>
</feature>
<dbReference type="GO" id="GO:0004386">
    <property type="term" value="F:helicase activity"/>
    <property type="evidence" value="ECO:0007669"/>
    <property type="project" value="UniProtKB-KW"/>
</dbReference>
<keyword evidence="9" id="KW-1185">Reference proteome</keyword>
<reference evidence="8" key="1">
    <citation type="submission" date="2022-06" db="EMBL/GenBank/DDBJ databases">
        <authorList>
            <person name="Ping M."/>
        </authorList>
    </citation>
    <scope>NUCLEOTIDE SEQUENCE</scope>
    <source>
        <strain evidence="8">JCM11759T</strain>
    </source>
</reference>
<evidence type="ECO:0000256" key="4">
    <source>
        <dbReference type="ARBA" id="ARBA00022840"/>
    </source>
</evidence>
<dbReference type="EMBL" id="CP099837">
    <property type="protein sequence ID" value="USY17909.1"/>
    <property type="molecule type" value="Genomic_DNA"/>
</dbReference>
<evidence type="ECO:0000256" key="6">
    <source>
        <dbReference type="PROSITE-ProRule" id="PRU00560"/>
    </source>
</evidence>
<name>A0ABY5D0W1_9ACTN</name>
<feature type="binding site" evidence="6">
    <location>
        <begin position="342"/>
        <end position="349"/>
    </location>
    <ligand>
        <name>ATP</name>
        <dbReference type="ChEBI" id="CHEBI:30616"/>
    </ligand>
</feature>
<protein>
    <submittedName>
        <fullName evidence="8">ATP-dependent helicase</fullName>
    </submittedName>
</protein>
<keyword evidence="1 6" id="KW-0547">Nucleotide-binding</keyword>
<dbReference type="SUPFAM" id="SSF52540">
    <property type="entry name" value="P-loop containing nucleoside triphosphate hydrolases"/>
    <property type="match status" value="1"/>
</dbReference>
<accession>A0ABY5D0W1</accession>
<dbReference type="InterPro" id="IPR000212">
    <property type="entry name" value="DNA_helicase_UvrD/REP"/>
</dbReference>
<evidence type="ECO:0000256" key="2">
    <source>
        <dbReference type="ARBA" id="ARBA00022801"/>
    </source>
</evidence>
<dbReference type="InterPro" id="IPR027417">
    <property type="entry name" value="P-loop_NTPase"/>
</dbReference>
<dbReference type="Pfam" id="PF13538">
    <property type="entry name" value="UvrD_C_2"/>
    <property type="match status" value="1"/>
</dbReference>
<evidence type="ECO:0000256" key="5">
    <source>
        <dbReference type="ARBA" id="ARBA00023125"/>
    </source>
</evidence>
<evidence type="ECO:0000313" key="9">
    <source>
        <dbReference type="Proteomes" id="UP001055940"/>
    </source>
</evidence>
<dbReference type="Pfam" id="PF13245">
    <property type="entry name" value="AAA_19"/>
    <property type="match status" value="1"/>
</dbReference>
<evidence type="ECO:0000256" key="1">
    <source>
        <dbReference type="ARBA" id="ARBA00022741"/>
    </source>
</evidence>
<keyword evidence="5" id="KW-0238">DNA-binding</keyword>
<dbReference type="RefSeq" id="WP_254417399.1">
    <property type="nucleotide sequence ID" value="NZ_BAAAJB010000011.1"/>
</dbReference>
<sequence length="920" mass="102369">MPLLLDDLDPTQAKKVDAKFFSSKLNGSGKKTGRLHQGLLPLDTTSIETPARIELKTTTTQHDITVVTVPLAGITRRALETLSTATLPTPDVDDRFVVETDSDDWEAVFDMTPQALVLREDKSSKPIKHELTIQYRTELVLMRVGMIEPERVVRLTEDTNLAVTDAAVILDWDTSPMETAADAISLALGRLGIAATNLNALDAWMNGYPIHDRIVRLAETWSSEAIAAEVDAYIADVTFPDKDVLNALAIQLRYLENYSVPLEAYGRIHRALTAAFDSDVAQVLAKQNLNLLMNHTLAGLDTIKPQLARLVPPDPPPALPEYLSPQQVACVSTTEPLVMVRAGAGTGKSSTIIERIAHLVACGVDPVDITVLSFTNAAADNIKERNPDVGSMTIAAMINDIYQLNHPGHDISSIDTIINSLEIFFPTDQVAADFRARLLDVDKNKIGAATSLNTFVERHYDRVMAMLDAIGQTSLELEIIICYQRIDEMVEPTHVACRHLIIDEVQDNSVFEFIYMLKYVAKHLQSLYIVGDASQTLFEFRSANPRALNTLEGSGVFATYELTTNYRSNQEILDFANVVLSELETNQLAQIQLRANSLEAPTKASFEEKVRLDYVHLPQMRGFLSNELSPLLANRVLPQYVDPCLARGEQVVFLAFSRREVALMQALLESRYPNRHVASLVSERVFATDIFSKYIKFFWNDVLQVPPNNATFVVTQGIRDNMEKLTKNTGNPKVERAVLELVSKWWLENATTTNAWVNLVHQGSMPSAEFFTRLRDNLLAFEIAQNAVKKSLTDARNRARKEKNLGEKADLIVSTIHGVKGLEFDNAVILHKDDKTMAQDVRRLYYVAFTRAKKTEYVLSYGTTDKPVIVSTHEAIGNLLVEREAQAAEREKHARALALGIDPDLVDDEETAGVPVPQSV</sequence>
<dbReference type="InterPro" id="IPR013986">
    <property type="entry name" value="DExx_box_DNA_helicase_dom_sf"/>
</dbReference>
<dbReference type="InterPro" id="IPR014016">
    <property type="entry name" value="UvrD-like_ATP-bd"/>
</dbReference>
<gene>
    <name evidence="8" type="ORF">NE857_21580</name>
</gene>
<dbReference type="Gene3D" id="1.10.10.160">
    <property type="match status" value="1"/>
</dbReference>
<keyword evidence="3 6" id="KW-0347">Helicase</keyword>
<keyword evidence="2 6" id="KW-0378">Hydrolase</keyword>